<protein>
    <submittedName>
        <fullName evidence="12">Diaminohydroxyphosphoribosylaminopyrimidine deaminase</fullName>
        <ecNumber evidence="12">1.1.1.193</ecNumber>
        <ecNumber evidence="12">3.5.4.26</ecNumber>
    </submittedName>
</protein>
<evidence type="ECO:0000256" key="8">
    <source>
        <dbReference type="ARBA" id="ARBA00022857"/>
    </source>
</evidence>
<keyword evidence="10" id="KW-0511">Multifunctional enzyme</keyword>
<dbReference type="Pfam" id="PF01872">
    <property type="entry name" value="RibD_C"/>
    <property type="match status" value="1"/>
</dbReference>
<organism evidence="12">
    <name type="scientific">hydrocarbon metagenome</name>
    <dbReference type="NCBI Taxonomy" id="938273"/>
    <lineage>
        <taxon>unclassified sequences</taxon>
        <taxon>metagenomes</taxon>
        <taxon>ecological metagenomes</taxon>
    </lineage>
</organism>
<dbReference type="GO" id="GO:0008703">
    <property type="term" value="F:5-amino-6-(5-phosphoribosylamino)uracil reductase activity"/>
    <property type="evidence" value="ECO:0007669"/>
    <property type="project" value="UniProtKB-EC"/>
</dbReference>
<proteinExistence type="predicted"/>
<comment type="pathway">
    <text evidence="2">Cofactor biosynthesis; riboflavin biosynthesis; 5-amino-6-(D-ribitylamino)uracil from GTP: step 2/4.</text>
</comment>
<dbReference type="GO" id="GO:0050661">
    <property type="term" value="F:NADP binding"/>
    <property type="evidence" value="ECO:0007669"/>
    <property type="project" value="InterPro"/>
</dbReference>
<dbReference type="UniPathway" id="UPA00275">
    <property type="reaction ID" value="UER00401"/>
</dbReference>
<comment type="pathway">
    <text evidence="3">Cofactor biosynthesis; riboflavin biosynthesis; 5-amino-6-(D-ribitylamino)uracil from GTP: step 3/4.</text>
</comment>
<evidence type="ECO:0000256" key="6">
    <source>
        <dbReference type="ARBA" id="ARBA00022801"/>
    </source>
</evidence>
<dbReference type="InterPro" id="IPR011549">
    <property type="entry name" value="RibD_C"/>
</dbReference>
<keyword evidence="8" id="KW-0521">NADP</keyword>
<dbReference type="GO" id="GO:0008835">
    <property type="term" value="F:diaminohydroxyphosphoribosylaminopyrimidine deaminase activity"/>
    <property type="evidence" value="ECO:0007669"/>
    <property type="project" value="UniProtKB-EC"/>
</dbReference>
<dbReference type="CDD" id="cd01284">
    <property type="entry name" value="Riboflavin_deaminase-reductase"/>
    <property type="match status" value="1"/>
</dbReference>
<dbReference type="Gene3D" id="3.40.430.10">
    <property type="entry name" value="Dihydrofolate Reductase, subunit A"/>
    <property type="match status" value="1"/>
</dbReference>
<evidence type="ECO:0000256" key="2">
    <source>
        <dbReference type="ARBA" id="ARBA00004882"/>
    </source>
</evidence>
<gene>
    <name evidence="12" type="ORF">ASZ90_006421</name>
</gene>
<dbReference type="PROSITE" id="PS00903">
    <property type="entry name" value="CYT_DCMP_DEAMINASES_1"/>
    <property type="match status" value="1"/>
</dbReference>
<keyword evidence="9 12" id="KW-0560">Oxidoreductase</keyword>
<comment type="cofactor">
    <cofactor evidence="1">
        <name>Zn(2+)</name>
        <dbReference type="ChEBI" id="CHEBI:29105"/>
    </cofactor>
</comment>
<dbReference type="SUPFAM" id="SSF53927">
    <property type="entry name" value="Cytidine deaminase-like"/>
    <property type="match status" value="1"/>
</dbReference>
<dbReference type="GO" id="GO:0009231">
    <property type="term" value="P:riboflavin biosynthetic process"/>
    <property type="evidence" value="ECO:0007669"/>
    <property type="project" value="UniProtKB-UniPathway"/>
</dbReference>
<keyword evidence="5" id="KW-0479">Metal-binding</keyword>
<dbReference type="InterPro" id="IPR016192">
    <property type="entry name" value="APOBEC/CMP_deaminase_Zn-bd"/>
</dbReference>
<evidence type="ECO:0000256" key="5">
    <source>
        <dbReference type="ARBA" id="ARBA00022723"/>
    </source>
</evidence>
<evidence type="ECO:0000256" key="10">
    <source>
        <dbReference type="ARBA" id="ARBA00023268"/>
    </source>
</evidence>
<dbReference type="InterPro" id="IPR002734">
    <property type="entry name" value="RibDG_C"/>
</dbReference>
<evidence type="ECO:0000256" key="9">
    <source>
        <dbReference type="ARBA" id="ARBA00023002"/>
    </source>
</evidence>
<keyword evidence="7" id="KW-0862">Zinc</keyword>
<dbReference type="InterPro" id="IPR024072">
    <property type="entry name" value="DHFR-like_dom_sf"/>
</dbReference>
<dbReference type="SUPFAM" id="SSF53597">
    <property type="entry name" value="Dihydrofolate reductase-like"/>
    <property type="match status" value="1"/>
</dbReference>
<evidence type="ECO:0000256" key="7">
    <source>
        <dbReference type="ARBA" id="ARBA00022833"/>
    </source>
</evidence>
<dbReference type="InterPro" id="IPR016193">
    <property type="entry name" value="Cytidine_deaminase-like"/>
</dbReference>
<dbReference type="NCBIfam" id="TIGR00227">
    <property type="entry name" value="ribD_Cterm"/>
    <property type="match status" value="1"/>
</dbReference>
<dbReference type="EC" id="3.5.4.26" evidence="12"/>
<keyword evidence="6 12" id="KW-0378">Hydrolase</keyword>
<dbReference type="FunFam" id="3.40.140.10:FF:000025">
    <property type="entry name" value="Riboflavin biosynthesis protein RibD"/>
    <property type="match status" value="1"/>
</dbReference>
<dbReference type="InterPro" id="IPR050765">
    <property type="entry name" value="Riboflavin_Biosynth_HTPR"/>
</dbReference>
<evidence type="ECO:0000259" key="11">
    <source>
        <dbReference type="PROSITE" id="PS51747"/>
    </source>
</evidence>
<dbReference type="Gene3D" id="3.40.140.10">
    <property type="entry name" value="Cytidine Deaminase, domain 2"/>
    <property type="match status" value="1"/>
</dbReference>
<sequence>MKDEYYMKLAIGLARKGRFNVGPNPMVGAVIVKNGRIIGRGYHKKFGGNHAEINAINNAGENIAGSTLYVTLEPCCHKGKTPPCTDSIVKHKIARVVVGTIDSNPFVSSRGINYLQRHGIEVRTGVLEQECRNLNEKFFYYMEKGRPFITLKYAQTLDGRIATATGQSQWISSSSSLKFAHQLRAEHDAILVGRKTVAQDNPELTVRLVKGRNPLRVIVDSGLKISPKAKVLQNISKAPTLIATIKRSDDAKFKSIVSSGVEIITVKADNKGQVDLKKLFNILAAKQISSILIEGGSQIITSVLKNNLANRIVTVIAPKIIGKGIEAVGELNIRNLNSAKILSVKKVLRYENDIIIDSRLI</sequence>
<dbReference type="EC" id="1.1.1.193" evidence="12"/>
<dbReference type="Pfam" id="PF00383">
    <property type="entry name" value="dCMP_cyt_deam_1"/>
    <property type="match status" value="1"/>
</dbReference>
<evidence type="ECO:0000256" key="3">
    <source>
        <dbReference type="ARBA" id="ARBA00004910"/>
    </source>
</evidence>
<dbReference type="AlphaFoldDB" id="A0A0W8FS91"/>
<dbReference type="NCBIfam" id="TIGR00326">
    <property type="entry name" value="eubact_ribD"/>
    <property type="match status" value="1"/>
</dbReference>
<keyword evidence="4" id="KW-0686">Riboflavin biosynthesis</keyword>
<accession>A0A0W8FS91</accession>
<evidence type="ECO:0000313" key="12">
    <source>
        <dbReference type="EMBL" id="KUG23775.1"/>
    </source>
</evidence>
<dbReference type="GO" id="GO:0008270">
    <property type="term" value="F:zinc ion binding"/>
    <property type="evidence" value="ECO:0007669"/>
    <property type="project" value="InterPro"/>
</dbReference>
<dbReference type="InterPro" id="IPR004794">
    <property type="entry name" value="Eubact_RibD"/>
</dbReference>
<reference evidence="12" key="1">
    <citation type="journal article" date="2015" name="Proc. Natl. Acad. Sci. U.S.A.">
        <title>Networks of energetic and metabolic interactions define dynamics in microbial communities.</title>
        <authorList>
            <person name="Embree M."/>
            <person name="Liu J.K."/>
            <person name="Al-Bassam M.M."/>
            <person name="Zengler K."/>
        </authorList>
    </citation>
    <scope>NUCLEOTIDE SEQUENCE</scope>
</reference>
<dbReference type="PIRSF" id="PIRSF006769">
    <property type="entry name" value="RibD"/>
    <property type="match status" value="1"/>
</dbReference>
<feature type="domain" description="CMP/dCMP-type deaminase" evidence="11">
    <location>
        <begin position="1"/>
        <end position="123"/>
    </location>
</feature>
<evidence type="ECO:0000256" key="4">
    <source>
        <dbReference type="ARBA" id="ARBA00022619"/>
    </source>
</evidence>
<name>A0A0W8FS91_9ZZZZ</name>
<comment type="caution">
    <text evidence="12">The sequence shown here is derived from an EMBL/GenBank/DDBJ whole genome shotgun (WGS) entry which is preliminary data.</text>
</comment>
<dbReference type="PANTHER" id="PTHR38011:SF7">
    <property type="entry name" value="2,5-DIAMINO-6-RIBOSYLAMINO-4(3H)-PYRIMIDINONE 5'-PHOSPHATE REDUCTASE"/>
    <property type="match status" value="1"/>
</dbReference>
<evidence type="ECO:0000256" key="1">
    <source>
        <dbReference type="ARBA" id="ARBA00001947"/>
    </source>
</evidence>
<dbReference type="PROSITE" id="PS51747">
    <property type="entry name" value="CYT_DCMP_DEAMINASES_2"/>
    <property type="match status" value="1"/>
</dbReference>
<dbReference type="PANTHER" id="PTHR38011">
    <property type="entry name" value="DIHYDROFOLATE REDUCTASE FAMILY PROTEIN (AFU_ORTHOLOGUE AFUA_8G06820)"/>
    <property type="match status" value="1"/>
</dbReference>
<dbReference type="InterPro" id="IPR002125">
    <property type="entry name" value="CMP_dCMP_dom"/>
</dbReference>
<dbReference type="EMBL" id="LNQE01000887">
    <property type="protein sequence ID" value="KUG23775.1"/>
    <property type="molecule type" value="Genomic_DNA"/>
</dbReference>